<dbReference type="EMBL" id="JACHHP010000001">
    <property type="protein sequence ID" value="MBB5206850.1"/>
    <property type="molecule type" value="Genomic_DNA"/>
</dbReference>
<dbReference type="AlphaFoldDB" id="A0A7W8D4W0"/>
<accession>A0A7W8D4W0</accession>
<dbReference type="Proteomes" id="UP000521199">
    <property type="component" value="Unassembled WGS sequence"/>
</dbReference>
<evidence type="ECO:0000313" key="2">
    <source>
        <dbReference type="EMBL" id="MBB5206850.1"/>
    </source>
</evidence>
<reference evidence="2 3" key="1">
    <citation type="submission" date="2020-08" db="EMBL/GenBank/DDBJ databases">
        <title>Genomic Encyclopedia of Type Strains, Phase IV (KMG-IV): sequencing the most valuable type-strain genomes for metagenomic binning, comparative biology and taxonomic classification.</title>
        <authorList>
            <person name="Goeker M."/>
        </authorList>
    </citation>
    <scope>NUCLEOTIDE SEQUENCE [LARGE SCALE GENOMIC DNA]</scope>
    <source>
        <strain evidence="2 3">DSM 24163</strain>
    </source>
</reference>
<feature type="signal peptide" evidence="1">
    <location>
        <begin position="1"/>
        <end position="19"/>
    </location>
</feature>
<feature type="chain" id="PRO_5030844475" evidence="1">
    <location>
        <begin position="20"/>
        <end position="187"/>
    </location>
</feature>
<keyword evidence="3" id="KW-1185">Reference proteome</keyword>
<comment type="caution">
    <text evidence="2">The sequence shown here is derived from an EMBL/GenBank/DDBJ whole genome shotgun (WGS) entry which is preliminary data.</text>
</comment>
<keyword evidence="1" id="KW-0732">Signal</keyword>
<name>A0A7W8D4W0_9GAMM</name>
<sequence>MKRYFLLLLALTFPVTSSAREYMGYEVVSFPFTLAGGEVVKLPITAAGPIPAETRKLKVEVAGFSVGPSAKNPKAPVLSWHFGFTAKRLKPLESVEIAEVFPSKTVNTLVFDASPTLESGYWKGGVIAVPAGPQTTPWLYDTEASIFVFRFSVREKGKRPIVLYQPAWFSKEAKDVFRLQVARIAEN</sequence>
<gene>
    <name evidence="2" type="ORF">HNQ52_000366</name>
</gene>
<dbReference type="RefSeq" id="WP_183959209.1">
    <property type="nucleotide sequence ID" value="NZ_JACHHP010000001.1"/>
</dbReference>
<evidence type="ECO:0000313" key="3">
    <source>
        <dbReference type="Proteomes" id="UP000521199"/>
    </source>
</evidence>
<protein>
    <submittedName>
        <fullName evidence="2">Uncharacterized protein</fullName>
    </submittedName>
</protein>
<evidence type="ECO:0000256" key="1">
    <source>
        <dbReference type="SAM" id="SignalP"/>
    </source>
</evidence>
<organism evidence="2 3">
    <name type="scientific">Chiayiivirga flava</name>
    <dbReference type="NCBI Taxonomy" id="659595"/>
    <lineage>
        <taxon>Bacteria</taxon>
        <taxon>Pseudomonadati</taxon>
        <taxon>Pseudomonadota</taxon>
        <taxon>Gammaproteobacteria</taxon>
        <taxon>Lysobacterales</taxon>
        <taxon>Lysobacteraceae</taxon>
        <taxon>Chiayiivirga</taxon>
    </lineage>
</organism>
<proteinExistence type="predicted"/>